<protein>
    <recommendedName>
        <fullName evidence="13">NTF2-like protein</fullName>
    </recommendedName>
</protein>
<keyword evidence="12" id="KW-1185">Reference proteome</keyword>
<evidence type="ECO:0000256" key="8">
    <source>
        <dbReference type="SAM" id="MobiDB-lite"/>
    </source>
</evidence>
<dbReference type="Proteomes" id="UP001342314">
    <property type="component" value="Unassembled WGS sequence"/>
</dbReference>
<name>A0AAV5GQN7_9BASI</name>
<evidence type="ECO:0008006" key="13">
    <source>
        <dbReference type="Google" id="ProtNLM"/>
    </source>
</evidence>
<dbReference type="EMBL" id="BQKY01000009">
    <property type="protein sequence ID" value="GJN91564.1"/>
    <property type="molecule type" value="Genomic_DNA"/>
</dbReference>
<dbReference type="InterPro" id="IPR032710">
    <property type="entry name" value="NTF2-like_dom_sf"/>
</dbReference>
<keyword evidence="3" id="KW-0813">Transport</keyword>
<evidence type="ECO:0000259" key="9">
    <source>
        <dbReference type="PROSITE" id="PS50177"/>
    </source>
</evidence>
<dbReference type="PROSITE" id="PS51281">
    <property type="entry name" value="TAP_C"/>
    <property type="match status" value="1"/>
</dbReference>
<dbReference type="InterPro" id="IPR032675">
    <property type="entry name" value="LRR_dom_sf"/>
</dbReference>
<dbReference type="AlphaFoldDB" id="A0AAV5GQN7"/>
<evidence type="ECO:0000256" key="5">
    <source>
        <dbReference type="ARBA" id="ARBA00022737"/>
    </source>
</evidence>
<comment type="subcellular location">
    <subcellularLocation>
        <location evidence="1">Nucleus</location>
    </subcellularLocation>
</comment>
<dbReference type="PANTHER" id="PTHR10662">
    <property type="entry name" value="NUCLEAR RNA EXPORT FACTOR"/>
    <property type="match status" value="1"/>
</dbReference>
<feature type="compositionally biased region" description="Low complexity" evidence="8">
    <location>
        <begin position="556"/>
        <end position="579"/>
    </location>
</feature>
<evidence type="ECO:0000256" key="6">
    <source>
        <dbReference type="ARBA" id="ARBA00022816"/>
    </source>
</evidence>
<keyword evidence="7" id="KW-0539">Nucleus</keyword>
<dbReference type="PROSITE" id="PS50177">
    <property type="entry name" value="NTF2_DOMAIN"/>
    <property type="match status" value="1"/>
</dbReference>
<accession>A0AAV5GQN7</accession>
<evidence type="ECO:0000256" key="2">
    <source>
        <dbReference type="ARBA" id="ARBA00009285"/>
    </source>
</evidence>
<evidence type="ECO:0000256" key="7">
    <source>
        <dbReference type="ARBA" id="ARBA00023242"/>
    </source>
</evidence>
<sequence length="642" mass="68392">MATPAAAALLAKALPRQGSNSGSNQASGSGSAGPAGRTQRGGRAGGKAARGAGSAHMDEDVGMSDGNDAGAARRRGRQARSGPMGDRPTRGGRNSPAVISDKNGRASSAPTSSRAGKSSDPPSQSTIDTLRLFLLSRYSQPDRMLNLENMADDPILKEHKLSAPGQPGAPTNMAAAIWKLSKELFPDVVSLSLANNGLTSVLPLSPFFLTTNLPHIENVSFANNNLRRFGDLDPFSPLVGKERKDKQPKGWPKLKELVLTGNPVTASGGQVDTYAKEMARRFATLRTLDQKPLDPSIAFTVGQERATGEGPGLSSRVKSEKAKAPKREPVVFPVEMTGGFFESDGARDFVGSFFAKFFAAFDDDRPSLLSAYAPICTFSFFADTTNPIRARAKKVGTKGDRRFPHQHKLDWKPYLGPEGSRNLLRAKNPDKRVATLKVTPSDVVTSIVSLPKTKHPLEDSTKFVWDSWTMPGLLAPTQPGAEAETVIFASVHGEFTEFPSKGVRSFDRTFILAPAPPGSAAQVAGWPCIILSDTFALRGYSDLAFSKPKVPRPPKDAAAAPAAAADPAAAAAGGQPVPQERAEGITDEQQSLVLQLQQVTRLTYAFAHLCLAQNNWDPHQALAQFQALQQAGTIPAEAFLPA</sequence>
<comment type="caution">
    <text evidence="11">The sequence shown here is derived from an EMBL/GenBank/DDBJ whole genome shotgun (WGS) entry which is preliminary data.</text>
</comment>
<evidence type="ECO:0000256" key="1">
    <source>
        <dbReference type="ARBA" id="ARBA00004123"/>
    </source>
</evidence>
<feature type="region of interest" description="Disordered" evidence="8">
    <location>
        <begin position="548"/>
        <end position="582"/>
    </location>
</feature>
<dbReference type="Gene3D" id="3.10.450.50">
    <property type="match status" value="1"/>
</dbReference>
<dbReference type="CDD" id="cd14342">
    <property type="entry name" value="UBA_TAP-C"/>
    <property type="match status" value="1"/>
</dbReference>
<feature type="region of interest" description="Disordered" evidence="8">
    <location>
        <begin position="1"/>
        <end position="125"/>
    </location>
</feature>
<dbReference type="SUPFAM" id="SSF54427">
    <property type="entry name" value="NTF2-like"/>
    <property type="match status" value="1"/>
</dbReference>
<dbReference type="InterPro" id="IPR002075">
    <property type="entry name" value="NTF2_dom"/>
</dbReference>
<reference evidence="11 12" key="1">
    <citation type="submission" date="2021-12" db="EMBL/GenBank/DDBJ databases">
        <title>High titer production of polyol ester of fatty acids by Rhodotorula paludigena BS15 towards product separation-free biomass refinery.</title>
        <authorList>
            <person name="Mano J."/>
            <person name="Ono H."/>
            <person name="Tanaka T."/>
            <person name="Naito K."/>
            <person name="Sushida H."/>
            <person name="Ike M."/>
            <person name="Tokuyasu K."/>
            <person name="Kitaoka M."/>
        </authorList>
    </citation>
    <scope>NUCLEOTIDE SEQUENCE [LARGE SCALE GENOMIC DNA]</scope>
    <source>
        <strain evidence="11 12">BS15</strain>
    </source>
</reference>
<evidence type="ECO:0000256" key="4">
    <source>
        <dbReference type="ARBA" id="ARBA00022614"/>
    </source>
</evidence>
<dbReference type="Pfam" id="PF22602">
    <property type="entry name" value="NXF_NTF2"/>
    <property type="match status" value="1"/>
</dbReference>
<feature type="compositionally biased region" description="Polar residues" evidence="8">
    <location>
        <begin position="105"/>
        <end position="125"/>
    </location>
</feature>
<dbReference type="InterPro" id="IPR005637">
    <property type="entry name" value="TAP_C_dom"/>
</dbReference>
<dbReference type="GO" id="GO:0016973">
    <property type="term" value="P:poly(A)+ mRNA export from nucleus"/>
    <property type="evidence" value="ECO:0007669"/>
    <property type="project" value="TreeGrafter"/>
</dbReference>
<dbReference type="InterPro" id="IPR030217">
    <property type="entry name" value="NXF_fam"/>
</dbReference>
<dbReference type="PANTHER" id="PTHR10662:SF22">
    <property type="entry name" value="NUCLEAR RNA EXPORT FACTOR 1"/>
    <property type="match status" value="1"/>
</dbReference>
<gene>
    <name evidence="11" type="ORF">Rhopal_004587-T1</name>
</gene>
<dbReference type="InterPro" id="IPR009060">
    <property type="entry name" value="UBA-like_sf"/>
</dbReference>
<dbReference type="SUPFAM" id="SSF52058">
    <property type="entry name" value="L domain-like"/>
    <property type="match status" value="1"/>
</dbReference>
<proteinExistence type="inferred from homology"/>
<feature type="domain" description="TAP-C" evidence="10">
    <location>
        <begin position="587"/>
        <end position="642"/>
    </location>
</feature>
<feature type="domain" description="NTF2" evidence="9">
    <location>
        <begin position="349"/>
        <end position="537"/>
    </location>
</feature>
<dbReference type="InterPro" id="IPR018222">
    <property type="entry name" value="Nuclear_transport_factor_2_euk"/>
</dbReference>
<dbReference type="Pfam" id="PF03943">
    <property type="entry name" value="TAP_C"/>
    <property type="match status" value="1"/>
</dbReference>
<keyword evidence="5" id="KW-0677">Repeat</keyword>
<evidence type="ECO:0000313" key="11">
    <source>
        <dbReference type="EMBL" id="GJN91564.1"/>
    </source>
</evidence>
<dbReference type="SUPFAM" id="SSF46934">
    <property type="entry name" value="UBA-like"/>
    <property type="match status" value="1"/>
</dbReference>
<dbReference type="SMART" id="SM00804">
    <property type="entry name" value="TAP_C"/>
    <property type="match status" value="1"/>
</dbReference>
<organism evidence="11 12">
    <name type="scientific">Rhodotorula paludigena</name>
    <dbReference type="NCBI Taxonomy" id="86838"/>
    <lineage>
        <taxon>Eukaryota</taxon>
        <taxon>Fungi</taxon>
        <taxon>Dikarya</taxon>
        <taxon>Basidiomycota</taxon>
        <taxon>Pucciniomycotina</taxon>
        <taxon>Microbotryomycetes</taxon>
        <taxon>Sporidiobolales</taxon>
        <taxon>Sporidiobolaceae</taxon>
        <taxon>Rhodotorula</taxon>
    </lineage>
</organism>
<evidence type="ECO:0000256" key="3">
    <source>
        <dbReference type="ARBA" id="ARBA00022448"/>
    </source>
</evidence>
<dbReference type="Gene3D" id="3.80.10.10">
    <property type="entry name" value="Ribonuclease Inhibitor"/>
    <property type="match status" value="1"/>
</dbReference>
<dbReference type="Gene3D" id="1.10.8.10">
    <property type="entry name" value="DNA helicase RuvA subunit, C-terminal domain"/>
    <property type="match status" value="1"/>
</dbReference>
<evidence type="ECO:0000259" key="10">
    <source>
        <dbReference type="PROSITE" id="PS51281"/>
    </source>
</evidence>
<feature type="compositionally biased region" description="Low complexity" evidence="8">
    <location>
        <begin position="1"/>
        <end position="38"/>
    </location>
</feature>
<evidence type="ECO:0000313" key="12">
    <source>
        <dbReference type="Proteomes" id="UP001342314"/>
    </source>
</evidence>
<keyword evidence="4" id="KW-0433">Leucine-rich repeat</keyword>
<dbReference type="GO" id="GO:0005634">
    <property type="term" value="C:nucleus"/>
    <property type="evidence" value="ECO:0007669"/>
    <property type="project" value="UniProtKB-SubCell"/>
</dbReference>
<comment type="similarity">
    <text evidence="2">Belongs to the NXF family.</text>
</comment>
<feature type="compositionally biased region" description="Low complexity" evidence="8">
    <location>
        <begin position="46"/>
        <end position="55"/>
    </location>
</feature>
<keyword evidence="6" id="KW-0509">mRNA transport</keyword>
<dbReference type="GO" id="GO:0003723">
    <property type="term" value="F:RNA binding"/>
    <property type="evidence" value="ECO:0007669"/>
    <property type="project" value="TreeGrafter"/>
</dbReference>